<gene>
    <name evidence="1" type="ORF">FRUB_02155</name>
</gene>
<proteinExistence type="predicted"/>
<evidence type="ECO:0000313" key="1">
    <source>
        <dbReference type="EMBL" id="OWK45824.1"/>
    </source>
</evidence>
<dbReference type="AlphaFoldDB" id="A0A225E218"/>
<dbReference type="EMBL" id="NIDE01000002">
    <property type="protein sequence ID" value="OWK45824.1"/>
    <property type="molecule type" value="Genomic_DNA"/>
</dbReference>
<reference evidence="2" key="1">
    <citation type="submission" date="2017-06" db="EMBL/GenBank/DDBJ databases">
        <title>Genome analysis of Fimbriiglobus ruber SP5, the first member of the order Planctomycetales with confirmed chitinolytic capability.</title>
        <authorList>
            <person name="Ravin N.V."/>
            <person name="Rakitin A.L."/>
            <person name="Ivanova A.A."/>
            <person name="Beletsky A.V."/>
            <person name="Kulichevskaya I.S."/>
            <person name="Mardanov A.V."/>
            <person name="Dedysh S.N."/>
        </authorList>
    </citation>
    <scope>NUCLEOTIDE SEQUENCE [LARGE SCALE GENOMIC DNA]</scope>
    <source>
        <strain evidence="2">SP5</strain>
    </source>
</reference>
<evidence type="ECO:0000313" key="2">
    <source>
        <dbReference type="Proteomes" id="UP000214646"/>
    </source>
</evidence>
<organism evidence="1 2">
    <name type="scientific">Fimbriiglobus ruber</name>
    <dbReference type="NCBI Taxonomy" id="1908690"/>
    <lineage>
        <taxon>Bacteria</taxon>
        <taxon>Pseudomonadati</taxon>
        <taxon>Planctomycetota</taxon>
        <taxon>Planctomycetia</taxon>
        <taxon>Gemmatales</taxon>
        <taxon>Gemmataceae</taxon>
        <taxon>Fimbriiglobus</taxon>
    </lineage>
</organism>
<keyword evidence="2" id="KW-1185">Reference proteome</keyword>
<name>A0A225E218_9BACT</name>
<comment type="caution">
    <text evidence="1">The sequence shown here is derived from an EMBL/GenBank/DDBJ whole genome shotgun (WGS) entry which is preliminary data.</text>
</comment>
<accession>A0A225E218</accession>
<dbReference type="Proteomes" id="UP000214646">
    <property type="component" value="Unassembled WGS sequence"/>
</dbReference>
<sequence>MHAPSQRKKIEATWASYRVVSGLVSRQEFKRRVLKDAKYLIDQLDTKGGFEETFHYMNRLRTNKFHSRRASICISLMAGVTGESDGDKADRLRAKLHRLLTTGTAMFDAWLDRLVKESGCECGRANVRQVHRRDRLIYEVGPEECSKLPEGVCAVGKFSATQRERAKAVLDYLRALPDEKKTNELREIERYLADTESAPEMAGKHDPCLKVGDLLIALESAAAGAKTFYTMNSRESLHLCRVLGQTLIIRPIDGQAEDVICPGNDPGSWPPFK</sequence>
<protein>
    <submittedName>
        <fullName evidence="1">Uncharacterized protein</fullName>
    </submittedName>
</protein>